<keyword evidence="19" id="KW-1185">Reference proteome</keyword>
<protein>
    <recommendedName>
        <fullName evidence="17">Ionotropic glutamate receptor C-terminal domain-containing protein</fullName>
    </recommendedName>
</protein>
<comment type="caution">
    <text evidence="18">The sequence shown here is derived from an EMBL/GenBank/DDBJ whole genome shotgun (WGS) entry which is preliminary data.</text>
</comment>
<name>A0AAU9TAL1_EUPED</name>
<evidence type="ECO:0000256" key="1">
    <source>
        <dbReference type="ARBA" id="ARBA00008685"/>
    </source>
</evidence>
<keyword evidence="12" id="KW-0628">Postsynaptic cell membrane</keyword>
<evidence type="ECO:0000256" key="7">
    <source>
        <dbReference type="ARBA" id="ARBA00023018"/>
    </source>
</evidence>
<keyword evidence="10" id="KW-0675">Receptor</keyword>
<evidence type="ECO:0000256" key="4">
    <source>
        <dbReference type="ARBA" id="ARBA00022692"/>
    </source>
</evidence>
<evidence type="ECO:0000256" key="9">
    <source>
        <dbReference type="ARBA" id="ARBA00023136"/>
    </source>
</evidence>
<keyword evidence="13" id="KW-1071">Ligand-gated ion channel</keyword>
<dbReference type="Proteomes" id="UP001153954">
    <property type="component" value="Unassembled WGS sequence"/>
</dbReference>
<keyword evidence="5" id="KW-0732">Signal</keyword>
<sequence length="167" mass="19169">MTNENGMLIMGWIFYKRLRGYSTRWVCGMWWFFALIMCSSYTANLAAFHTNAAMDDSIKSAEDLALQTKIKYGTLDGGSTYSFFKRSNVSTYQKMWAAMESARPSVFVKNNDEGVERVLKSKRSYAYLMESTAIEYQLERHCELMQVGGLLDSKGYRIAISFCKLIL</sequence>
<feature type="domain" description="Ionotropic glutamate receptor C-terminal" evidence="17">
    <location>
        <begin position="7"/>
        <end position="164"/>
    </location>
</feature>
<keyword evidence="14" id="KW-0407">Ion channel</keyword>
<evidence type="ECO:0000256" key="13">
    <source>
        <dbReference type="ARBA" id="ARBA00023286"/>
    </source>
</evidence>
<dbReference type="SUPFAM" id="SSF53850">
    <property type="entry name" value="Periplasmic binding protein-like II"/>
    <property type="match status" value="1"/>
</dbReference>
<dbReference type="EMBL" id="CAKOGL010000002">
    <property type="protein sequence ID" value="CAH2083983.1"/>
    <property type="molecule type" value="Genomic_DNA"/>
</dbReference>
<evidence type="ECO:0000256" key="16">
    <source>
        <dbReference type="SAM" id="Phobius"/>
    </source>
</evidence>
<proteinExistence type="inferred from homology"/>
<keyword evidence="3" id="KW-1003">Cell membrane</keyword>
<evidence type="ECO:0000256" key="14">
    <source>
        <dbReference type="ARBA" id="ARBA00023303"/>
    </source>
</evidence>
<keyword evidence="8" id="KW-0406">Ion transport</keyword>
<comment type="subcellular location">
    <subcellularLocation>
        <location evidence="15">Postsynaptic cell membrane</location>
        <topology evidence="15">Multi-pass membrane protein</topology>
    </subcellularLocation>
</comment>
<evidence type="ECO:0000256" key="8">
    <source>
        <dbReference type="ARBA" id="ARBA00023065"/>
    </source>
</evidence>
<evidence type="ECO:0000259" key="17">
    <source>
        <dbReference type="SMART" id="SM00079"/>
    </source>
</evidence>
<evidence type="ECO:0000256" key="10">
    <source>
        <dbReference type="ARBA" id="ARBA00023170"/>
    </source>
</evidence>
<dbReference type="GO" id="GO:0045211">
    <property type="term" value="C:postsynaptic membrane"/>
    <property type="evidence" value="ECO:0007669"/>
    <property type="project" value="UniProtKB-SubCell"/>
</dbReference>
<comment type="similarity">
    <text evidence="1">Belongs to the glutamate-gated ion channel (TC 1.A.10.1) family.</text>
</comment>
<keyword evidence="7" id="KW-0770">Synapse</keyword>
<keyword evidence="6 16" id="KW-1133">Transmembrane helix</keyword>
<dbReference type="AlphaFoldDB" id="A0AAU9TAL1"/>
<evidence type="ECO:0000256" key="15">
    <source>
        <dbReference type="ARBA" id="ARBA00034104"/>
    </source>
</evidence>
<evidence type="ECO:0000256" key="5">
    <source>
        <dbReference type="ARBA" id="ARBA00022729"/>
    </source>
</evidence>
<evidence type="ECO:0000256" key="6">
    <source>
        <dbReference type="ARBA" id="ARBA00022989"/>
    </source>
</evidence>
<keyword evidence="9 16" id="KW-0472">Membrane</keyword>
<keyword evidence="11" id="KW-0325">Glycoprotein</keyword>
<dbReference type="PANTHER" id="PTHR18966">
    <property type="entry name" value="IONOTROPIC GLUTAMATE RECEPTOR"/>
    <property type="match status" value="1"/>
</dbReference>
<keyword evidence="4 16" id="KW-0812">Transmembrane</keyword>
<dbReference type="FunFam" id="3.40.190.10:FF:000060">
    <property type="entry name" value="Glutamate receptor ionotropic, kainate 1"/>
    <property type="match status" value="1"/>
</dbReference>
<feature type="transmembrane region" description="Helical" evidence="16">
    <location>
        <begin position="21"/>
        <end position="43"/>
    </location>
</feature>
<dbReference type="GO" id="GO:0015276">
    <property type="term" value="F:ligand-gated monoatomic ion channel activity"/>
    <property type="evidence" value="ECO:0007669"/>
    <property type="project" value="InterPro"/>
</dbReference>
<gene>
    <name evidence="18" type="ORF">EEDITHA_LOCUS598</name>
</gene>
<dbReference type="Gene3D" id="3.40.190.10">
    <property type="entry name" value="Periplasmic binding protein-like II"/>
    <property type="match status" value="1"/>
</dbReference>
<dbReference type="Pfam" id="PF00060">
    <property type="entry name" value="Lig_chan"/>
    <property type="match status" value="1"/>
</dbReference>
<evidence type="ECO:0000313" key="18">
    <source>
        <dbReference type="EMBL" id="CAH2083983.1"/>
    </source>
</evidence>
<evidence type="ECO:0000313" key="19">
    <source>
        <dbReference type="Proteomes" id="UP001153954"/>
    </source>
</evidence>
<organism evidence="18 19">
    <name type="scientific">Euphydryas editha</name>
    <name type="common">Edith's checkerspot</name>
    <dbReference type="NCBI Taxonomy" id="104508"/>
    <lineage>
        <taxon>Eukaryota</taxon>
        <taxon>Metazoa</taxon>
        <taxon>Ecdysozoa</taxon>
        <taxon>Arthropoda</taxon>
        <taxon>Hexapoda</taxon>
        <taxon>Insecta</taxon>
        <taxon>Pterygota</taxon>
        <taxon>Neoptera</taxon>
        <taxon>Endopterygota</taxon>
        <taxon>Lepidoptera</taxon>
        <taxon>Glossata</taxon>
        <taxon>Ditrysia</taxon>
        <taxon>Papilionoidea</taxon>
        <taxon>Nymphalidae</taxon>
        <taxon>Nymphalinae</taxon>
        <taxon>Euphydryas</taxon>
    </lineage>
</organism>
<dbReference type="InterPro" id="IPR001320">
    <property type="entry name" value="Iontro_rcpt_C"/>
</dbReference>
<accession>A0AAU9TAL1</accession>
<evidence type="ECO:0000256" key="11">
    <source>
        <dbReference type="ARBA" id="ARBA00023180"/>
    </source>
</evidence>
<evidence type="ECO:0000256" key="12">
    <source>
        <dbReference type="ARBA" id="ARBA00023257"/>
    </source>
</evidence>
<reference evidence="18" key="1">
    <citation type="submission" date="2022-03" db="EMBL/GenBank/DDBJ databases">
        <authorList>
            <person name="Tunstrom K."/>
        </authorList>
    </citation>
    <scope>NUCLEOTIDE SEQUENCE</scope>
</reference>
<dbReference type="InterPro" id="IPR015683">
    <property type="entry name" value="Ionotropic_Glu_rcpt"/>
</dbReference>
<keyword evidence="2" id="KW-0813">Transport</keyword>
<dbReference type="SMART" id="SM00079">
    <property type="entry name" value="PBPe"/>
    <property type="match status" value="1"/>
</dbReference>
<evidence type="ECO:0000256" key="2">
    <source>
        <dbReference type="ARBA" id="ARBA00022448"/>
    </source>
</evidence>
<evidence type="ECO:0000256" key="3">
    <source>
        <dbReference type="ARBA" id="ARBA00022475"/>
    </source>
</evidence>